<protein>
    <submittedName>
        <fullName evidence="1">Uncharacterized protein</fullName>
    </submittedName>
</protein>
<gene>
    <name evidence="1" type="ORF">DI551_12455</name>
</gene>
<dbReference type="AlphaFoldDB" id="A0A2W5MQ20"/>
<reference evidence="1 2" key="1">
    <citation type="submission" date="2017-08" db="EMBL/GenBank/DDBJ databases">
        <title>Infants hospitalized years apart are colonized by the same room-sourced microbial strains.</title>
        <authorList>
            <person name="Brooks B."/>
            <person name="Olm M.R."/>
            <person name="Firek B.A."/>
            <person name="Baker R."/>
            <person name="Thomas B.C."/>
            <person name="Morowitz M.J."/>
            <person name="Banfield J.F."/>
        </authorList>
    </citation>
    <scope>NUCLEOTIDE SEQUENCE [LARGE SCALE GENOMIC DNA]</scope>
    <source>
        <strain evidence="1">S2_005_002_R2_29</strain>
    </source>
</reference>
<evidence type="ECO:0000313" key="1">
    <source>
        <dbReference type="EMBL" id="PZQ43266.1"/>
    </source>
</evidence>
<sequence length="65" mass="7194">MRKQFDINALLIEPALKATGTTRTPSIITEVSITNLPAEAKAHFIEQNFDGLMYLRGPAVEHDVV</sequence>
<organism evidence="1 2">
    <name type="scientific">Micavibrio aeruginosavorus</name>
    <dbReference type="NCBI Taxonomy" id="349221"/>
    <lineage>
        <taxon>Bacteria</taxon>
        <taxon>Pseudomonadati</taxon>
        <taxon>Bdellovibrionota</taxon>
        <taxon>Bdellovibrionia</taxon>
        <taxon>Bdellovibrionales</taxon>
        <taxon>Pseudobdellovibrionaceae</taxon>
        <taxon>Micavibrio</taxon>
    </lineage>
</organism>
<proteinExistence type="predicted"/>
<name>A0A2W5MQ20_9BACT</name>
<accession>A0A2W5MQ20</accession>
<dbReference type="EMBL" id="QFQB01000170">
    <property type="protein sequence ID" value="PZQ43266.1"/>
    <property type="molecule type" value="Genomic_DNA"/>
</dbReference>
<comment type="caution">
    <text evidence="1">The sequence shown here is derived from an EMBL/GenBank/DDBJ whole genome shotgun (WGS) entry which is preliminary data.</text>
</comment>
<evidence type="ECO:0000313" key="2">
    <source>
        <dbReference type="Proteomes" id="UP000249417"/>
    </source>
</evidence>
<dbReference type="Proteomes" id="UP000249417">
    <property type="component" value="Unassembled WGS sequence"/>
</dbReference>
<feature type="non-terminal residue" evidence="1">
    <location>
        <position position="65"/>
    </location>
</feature>